<protein>
    <recommendedName>
        <fullName evidence="7">ATP-dependent Clp protease proteolytic subunit</fullName>
    </recommendedName>
</protein>
<keyword evidence="3" id="KW-0378">Hydrolase</keyword>
<dbReference type="InterPro" id="IPR023562">
    <property type="entry name" value="ClpP/TepA"/>
</dbReference>
<dbReference type="GO" id="GO:0051117">
    <property type="term" value="F:ATPase binding"/>
    <property type="evidence" value="ECO:0007669"/>
    <property type="project" value="TreeGrafter"/>
</dbReference>
<comment type="caution">
    <text evidence="9">The sequence shown here is derived from an EMBL/GenBank/DDBJ whole genome shotgun (WGS) entry which is preliminary data.</text>
</comment>
<dbReference type="CDD" id="cd07017">
    <property type="entry name" value="S14_ClpP_2"/>
    <property type="match status" value="1"/>
</dbReference>
<dbReference type="Proteomes" id="UP000037460">
    <property type="component" value="Unassembled WGS sequence"/>
</dbReference>
<organism evidence="9 10">
    <name type="scientific">Chrysochromulina tobinii</name>
    <dbReference type="NCBI Taxonomy" id="1460289"/>
    <lineage>
        <taxon>Eukaryota</taxon>
        <taxon>Haptista</taxon>
        <taxon>Haptophyta</taxon>
        <taxon>Prymnesiophyceae</taxon>
        <taxon>Prymnesiales</taxon>
        <taxon>Chrysochromulinaceae</taxon>
        <taxon>Chrysochromulina</taxon>
    </lineage>
</organism>
<dbReference type="InterPro" id="IPR029045">
    <property type="entry name" value="ClpP/crotonase-like_dom_sf"/>
</dbReference>
<sequence length="208" mass="21709">MVLGLCTRGRHVFLTGSIDDESAKVVIAQLMFLEQEAPGVPIRLHISSGGGKVQPGFAIHDVMHSITSPVHTICLGHCESMAAVLLAAGEPGHRAAMANSRIMIHQPRLTGGGTSSTARQLAISAASIERSRRKLAVLLAERTGKPLDEVLDLIEYDHVMDAQEALALGLIDVVITKPGEGFMAGANESAAAEPTSVNAADAASNSSD</sequence>
<keyword evidence="10" id="KW-1185">Reference proteome</keyword>
<dbReference type="EMBL" id="JWZX01003102">
    <property type="protein sequence ID" value="KOO24355.1"/>
    <property type="molecule type" value="Genomic_DNA"/>
</dbReference>
<evidence type="ECO:0000256" key="7">
    <source>
        <dbReference type="RuleBase" id="RU003567"/>
    </source>
</evidence>
<gene>
    <name evidence="9" type="ORF">Ctob_007089</name>
</gene>
<dbReference type="PRINTS" id="PR00127">
    <property type="entry name" value="CLPPROTEASEP"/>
</dbReference>
<dbReference type="SUPFAM" id="SSF52096">
    <property type="entry name" value="ClpP/crotonase"/>
    <property type="match status" value="1"/>
</dbReference>
<dbReference type="Gene3D" id="3.90.226.10">
    <property type="entry name" value="2-enoyl-CoA Hydratase, Chain A, domain 1"/>
    <property type="match status" value="1"/>
</dbReference>
<keyword evidence="2 9" id="KW-0645">Protease</keyword>
<dbReference type="PROSITE" id="PS00382">
    <property type="entry name" value="CLP_PROTEASE_HIS"/>
    <property type="match status" value="1"/>
</dbReference>
<dbReference type="OrthoDB" id="2017408at2759"/>
<evidence type="ECO:0000256" key="5">
    <source>
        <dbReference type="ARBA" id="ARBA00034021"/>
    </source>
</evidence>
<evidence type="ECO:0000256" key="8">
    <source>
        <dbReference type="SAM" id="MobiDB-lite"/>
    </source>
</evidence>
<evidence type="ECO:0000313" key="10">
    <source>
        <dbReference type="Proteomes" id="UP000037460"/>
    </source>
</evidence>
<dbReference type="PANTHER" id="PTHR10381:SF11">
    <property type="entry name" value="ATP-DEPENDENT CLP PROTEASE PROTEOLYTIC SUBUNIT, MITOCHONDRIAL"/>
    <property type="match status" value="1"/>
</dbReference>
<dbReference type="GO" id="GO:0009368">
    <property type="term" value="C:endopeptidase Clp complex"/>
    <property type="evidence" value="ECO:0007669"/>
    <property type="project" value="TreeGrafter"/>
</dbReference>
<evidence type="ECO:0000256" key="3">
    <source>
        <dbReference type="ARBA" id="ARBA00022801"/>
    </source>
</evidence>
<dbReference type="AlphaFoldDB" id="A0A0M0JCY9"/>
<dbReference type="InterPro" id="IPR033135">
    <property type="entry name" value="ClpP_His_AS"/>
</dbReference>
<feature type="active site" evidence="6">
    <location>
        <position position="105"/>
    </location>
</feature>
<reference evidence="10" key="1">
    <citation type="journal article" date="2015" name="PLoS Genet.">
        <title>Genome Sequence and Transcriptome Analyses of Chrysochromulina tobin: Metabolic Tools for Enhanced Algal Fitness in the Prominent Order Prymnesiales (Haptophyceae).</title>
        <authorList>
            <person name="Hovde B.T."/>
            <person name="Deodato C.R."/>
            <person name="Hunsperger H.M."/>
            <person name="Ryken S.A."/>
            <person name="Yost W."/>
            <person name="Jha R.K."/>
            <person name="Patterson J."/>
            <person name="Monnat R.J. Jr."/>
            <person name="Barlow S.B."/>
            <person name="Starkenburg S.R."/>
            <person name="Cattolico R.A."/>
        </authorList>
    </citation>
    <scope>NUCLEOTIDE SEQUENCE</scope>
    <source>
        <strain evidence="10">CCMP291</strain>
    </source>
</reference>
<comment type="similarity">
    <text evidence="1 7">Belongs to the peptidase S14 family.</text>
</comment>
<evidence type="ECO:0000256" key="4">
    <source>
        <dbReference type="ARBA" id="ARBA00022825"/>
    </source>
</evidence>
<evidence type="ECO:0000256" key="6">
    <source>
        <dbReference type="PROSITE-ProRule" id="PRU10086"/>
    </source>
</evidence>
<evidence type="ECO:0000313" key="9">
    <source>
        <dbReference type="EMBL" id="KOO24355.1"/>
    </source>
</evidence>
<dbReference type="GO" id="GO:0004252">
    <property type="term" value="F:serine-type endopeptidase activity"/>
    <property type="evidence" value="ECO:0007669"/>
    <property type="project" value="UniProtKB-EC"/>
</dbReference>
<feature type="compositionally biased region" description="Low complexity" evidence="8">
    <location>
        <begin position="196"/>
        <end position="208"/>
    </location>
</feature>
<dbReference type="InterPro" id="IPR001907">
    <property type="entry name" value="ClpP"/>
</dbReference>
<dbReference type="Pfam" id="PF00574">
    <property type="entry name" value="CLP_protease"/>
    <property type="match status" value="1"/>
</dbReference>
<dbReference type="GO" id="GO:0006515">
    <property type="term" value="P:protein quality control for misfolded or incompletely synthesized proteins"/>
    <property type="evidence" value="ECO:0007669"/>
    <property type="project" value="TreeGrafter"/>
</dbReference>
<feature type="region of interest" description="Disordered" evidence="8">
    <location>
        <begin position="186"/>
        <end position="208"/>
    </location>
</feature>
<dbReference type="PANTHER" id="PTHR10381">
    <property type="entry name" value="ATP-DEPENDENT CLP PROTEASE PROTEOLYTIC SUBUNIT"/>
    <property type="match status" value="1"/>
</dbReference>
<name>A0A0M0JCY9_9EUKA</name>
<evidence type="ECO:0000256" key="2">
    <source>
        <dbReference type="ARBA" id="ARBA00022670"/>
    </source>
</evidence>
<evidence type="ECO:0000256" key="1">
    <source>
        <dbReference type="ARBA" id="ARBA00007039"/>
    </source>
</evidence>
<dbReference type="GO" id="GO:0004176">
    <property type="term" value="F:ATP-dependent peptidase activity"/>
    <property type="evidence" value="ECO:0007669"/>
    <property type="project" value="InterPro"/>
</dbReference>
<accession>A0A0M0JCY9</accession>
<proteinExistence type="inferred from homology"/>
<keyword evidence="4" id="KW-0720">Serine protease</keyword>
<comment type="catalytic activity">
    <reaction evidence="5 6">
        <text>Hydrolysis of proteins to small peptides in the presence of ATP and magnesium. alpha-casein is the usual test substrate. In the absence of ATP, only oligopeptides shorter than five residues are hydrolyzed (such as succinyl-Leu-Tyr-|-NHMec, and Leu-Tyr-Leu-|-Tyr-Trp, in which cleavage of the -Tyr-|-Leu- and -Tyr-|-Trp bonds also occurs).</text>
        <dbReference type="EC" id="3.4.21.92"/>
    </reaction>
</comment>